<dbReference type="Proteomes" id="UP000265515">
    <property type="component" value="Unassembled WGS sequence"/>
</dbReference>
<evidence type="ECO:0000313" key="3">
    <source>
        <dbReference type="Proteomes" id="UP000265515"/>
    </source>
</evidence>
<evidence type="ECO:0000313" key="2">
    <source>
        <dbReference type="EMBL" id="GBG90703.1"/>
    </source>
</evidence>
<feature type="compositionally biased region" description="Polar residues" evidence="1">
    <location>
        <begin position="210"/>
        <end position="220"/>
    </location>
</feature>
<feature type="region of interest" description="Disordered" evidence="1">
    <location>
        <begin position="275"/>
        <end position="312"/>
    </location>
</feature>
<feature type="compositionally biased region" description="Basic and acidic residues" evidence="1">
    <location>
        <begin position="288"/>
        <end position="306"/>
    </location>
</feature>
<feature type="region of interest" description="Disordered" evidence="1">
    <location>
        <begin position="209"/>
        <end position="252"/>
    </location>
</feature>
<accession>A0A388M884</accession>
<organism evidence="2 3">
    <name type="scientific">Chara braunii</name>
    <name type="common">Braun's stonewort</name>
    <dbReference type="NCBI Taxonomy" id="69332"/>
    <lineage>
        <taxon>Eukaryota</taxon>
        <taxon>Viridiplantae</taxon>
        <taxon>Streptophyta</taxon>
        <taxon>Charophyceae</taxon>
        <taxon>Charales</taxon>
        <taxon>Characeae</taxon>
        <taxon>Chara</taxon>
    </lineage>
</organism>
<name>A0A388M884_CHABU</name>
<sequence length="312" mass="34280">MRVFHLCLHPLPYHEPQGRLAVCLILLLPQGEEDQARLTRSDIVVILMAPRGAKMEQGFSHEEDGVDHDAAGLEAADADTALPHMMPIYVQPVEDEVPVVDMRRCDEEAAGGQGAPGESRRDRHTVGSIVDMQGVAAYLADRAGVEDPLNGTPIDRDERSGVRDASPTTYAPASRRFSGSPLSVERKEAESERIRAERWATYTHMRPPTLETSRAQSVVQHPTPRSVVGKGHMSGLLSPSQQDVRSSDHRPWSTVCTVDERIRREVVAAEAQRIEGRQRANRVAQEIGRAEREAREGGRAEGDSGARPDIGT</sequence>
<reference evidence="2 3" key="1">
    <citation type="journal article" date="2018" name="Cell">
        <title>The Chara Genome: Secondary Complexity and Implications for Plant Terrestrialization.</title>
        <authorList>
            <person name="Nishiyama T."/>
            <person name="Sakayama H."/>
            <person name="Vries J.D."/>
            <person name="Buschmann H."/>
            <person name="Saint-Marcoux D."/>
            <person name="Ullrich K.K."/>
            <person name="Haas F.B."/>
            <person name="Vanderstraeten L."/>
            <person name="Becker D."/>
            <person name="Lang D."/>
            <person name="Vosolsobe S."/>
            <person name="Rombauts S."/>
            <person name="Wilhelmsson P.K.I."/>
            <person name="Janitza P."/>
            <person name="Kern R."/>
            <person name="Heyl A."/>
            <person name="Rumpler F."/>
            <person name="Villalobos L.I.A.C."/>
            <person name="Clay J.M."/>
            <person name="Skokan R."/>
            <person name="Toyoda A."/>
            <person name="Suzuki Y."/>
            <person name="Kagoshima H."/>
            <person name="Schijlen E."/>
            <person name="Tajeshwar N."/>
            <person name="Catarino B."/>
            <person name="Hetherington A.J."/>
            <person name="Saltykova A."/>
            <person name="Bonnot C."/>
            <person name="Breuninger H."/>
            <person name="Symeonidi A."/>
            <person name="Radhakrishnan G.V."/>
            <person name="Van Nieuwerburgh F."/>
            <person name="Deforce D."/>
            <person name="Chang C."/>
            <person name="Karol K.G."/>
            <person name="Hedrich R."/>
            <person name="Ulvskov P."/>
            <person name="Glockner G."/>
            <person name="Delwiche C.F."/>
            <person name="Petrasek J."/>
            <person name="Van de Peer Y."/>
            <person name="Friml J."/>
            <person name="Beilby M."/>
            <person name="Dolan L."/>
            <person name="Kohara Y."/>
            <person name="Sugano S."/>
            <person name="Fujiyama A."/>
            <person name="Delaux P.-M."/>
            <person name="Quint M."/>
            <person name="TheiBen G."/>
            <person name="Hagemann M."/>
            <person name="Harholt J."/>
            <person name="Dunand C."/>
            <person name="Zachgo S."/>
            <person name="Langdale J."/>
            <person name="Maumus F."/>
            <person name="Straeten D.V.D."/>
            <person name="Gould S.B."/>
            <person name="Rensing S.A."/>
        </authorList>
    </citation>
    <scope>NUCLEOTIDE SEQUENCE [LARGE SCALE GENOMIC DNA]</scope>
    <source>
        <strain evidence="2 3">S276</strain>
    </source>
</reference>
<dbReference type="EMBL" id="BFEA01000833">
    <property type="protein sequence ID" value="GBG90703.1"/>
    <property type="molecule type" value="Genomic_DNA"/>
</dbReference>
<feature type="region of interest" description="Disordered" evidence="1">
    <location>
        <begin position="148"/>
        <end position="189"/>
    </location>
</feature>
<gene>
    <name evidence="2" type="ORF">CBR_g51212</name>
</gene>
<proteinExistence type="predicted"/>
<dbReference type="Gramene" id="GBG90703">
    <property type="protein sequence ID" value="GBG90703"/>
    <property type="gene ID" value="CBR_g51212"/>
</dbReference>
<dbReference type="AlphaFoldDB" id="A0A388M884"/>
<protein>
    <submittedName>
        <fullName evidence="2">Uncharacterized protein</fullName>
    </submittedName>
</protein>
<comment type="caution">
    <text evidence="2">The sequence shown here is derived from an EMBL/GenBank/DDBJ whole genome shotgun (WGS) entry which is preliminary data.</text>
</comment>
<keyword evidence="3" id="KW-1185">Reference proteome</keyword>
<evidence type="ECO:0000256" key="1">
    <source>
        <dbReference type="SAM" id="MobiDB-lite"/>
    </source>
</evidence>